<keyword evidence="2" id="KW-1185">Reference proteome</keyword>
<dbReference type="EMBL" id="AMZO01000023">
    <property type="protein sequence ID" value="ELR64650.1"/>
    <property type="molecule type" value="Genomic_DNA"/>
</dbReference>
<evidence type="ECO:0000313" key="1">
    <source>
        <dbReference type="EMBL" id="ELR64650.1"/>
    </source>
</evidence>
<dbReference type="RefSeq" id="WP_007467558.1">
    <property type="nucleotide sequence ID" value="NZ_AMZO01000023.1"/>
</dbReference>
<organism evidence="1 2">
    <name type="scientific">Photobacterium marinum</name>
    <dbReference type="NCBI Taxonomy" id="1056511"/>
    <lineage>
        <taxon>Bacteria</taxon>
        <taxon>Pseudomonadati</taxon>
        <taxon>Pseudomonadota</taxon>
        <taxon>Gammaproteobacteria</taxon>
        <taxon>Vibrionales</taxon>
        <taxon>Vibrionaceae</taxon>
        <taxon>Photobacterium</taxon>
    </lineage>
</organism>
<dbReference type="PATRIC" id="fig|1056511.3.peg.3295"/>
<name>L8J724_9GAMM</name>
<evidence type="ECO:0000313" key="2">
    <source>
        <dbReference type="Proteomes" id="UP000011134"/>
    </source>
</evidence>
<gene>
    <name evidence="1" type="ORF">C942_02221</name>
</gene>
<dbReference type="AlphaFoldDB" id="L8J724"/>
<reference evidence="1 2" key="1">
    <citation type="submission" date="2012-12" db="EMBL/GenBank/DDBJ databases">
        <title>Genome Assembly of Photobacterium sp. AK15.</title>
        <authorList>
            <person name="Khatri I."/>
            <person name="Vaidya B."/>
            <person name="Srinivas T.N.R."/>
            <person name="Subramanian S."/>
            <person name="Pinnaka A."/>
        </authorList>
    </citation>
    <scope>NUCLEOTIDE SEQUENCE [LARGE SCALE GENOMIC DNA]</scope>
    <source>
        <strain evidence="1 2">AK15</strain>
    </source>
</reference>
<protein>
    <submittedName>
        <fullName evidence="1">Uncharacterized protein</fullName>
    </submittedName>
</protein>
<proteinExistence type="predicted"/>
<accession>L8J724</accession>
<comment type="caution">
    <text evidence="1">The sequence shown here is derived from an EMBL/GenBank/DDBJ whole genome shotgun (WGS) entry which is preliminary data.</text>
</comment>
<sequence length="55" mass="6187">MRLTYKIIKKNGNTNNDSKGFDFSVTAFEIYLIVQLLGEPIAIPEQLLTALQNMA</sequence>
<dbReference type="Proteomes" id="UP000011134">
    <property type="component" value="Unassembled WGS sequence"/>
</dbReference>